<evidence type="ECO:0000313" key="3">
    <source>
        <dbReference type="Proteomes" id="UP001458880"/>
    </source>
</evidence>
<name>A0AAW1IAL1_POPJA</name>
<dbReference type="Proteomes" id="UP001458880">
    <property type="component" value="Unassembled WGS sequence"/>
</dbReference>
<evidence type="ECO:0000313" key="1">
    <source>
        <dbReference type="EMBL" id="KAK9686397.1"/>
    </source>
</evidence>
<protein>
    <recommendedName>
        <fullName evidence="4">Helicase Helix-turn-helix domain-containing protein</fullName>
    </recommendedName>
</protein>
<proteinExistence type="predicted"/>
<keyword evidence="3" id="KW-1185">Reference proteome</keyword>
<accession>A0AAW1IAL1</accession>
<comment type="caution">
    <text evidence="1">The sequence shown here is derived from an EMBL/GenBank/DDBJ whole genome shotgun (WGS) entry which is preliminary data.</text>
</comment>
<gene>
    <name evidence="1" type="ORF">QE152_g37216</name>
    <name evidence="2" type="ORF">QE152_g37217</name>
</gene>
<evidence type="ECO:0000313" key="2">
    <source>
        <dbReference type="EMBL" id="KAK9686398.1"/>
    </source>
</evidence>
<dbReference type="EMBL" id="JASPKY010000709">
    <property type="protein sequence ID" value="KAK9686398.1"/>
    <property type="molecule type" value="Genomic_DNA"/>
</dbReference>
<organism evidence="1 3">
    <name type="scientific">Popillia japonica</name>
    <name type="common">Japanese beetle</name>
    <dbReference type="NCBI Taxonomy" id="7064"/>
    <lineage>
        <taxon>Eukaryota</taxon>
        <taxon>Metazoa</taxon>
        <taxon>Ecdysozoa</taxon>
        <taxon>Arthropoda</taxon>
        <taxon>Hexapoda</taxon>
        <taxon>Insecta</taxon>
        <taxon>Pterygota</taxon>
        <taxon>Neoptera</taxon>
        <taxon>Endopterygota</taxon>
        <taxon>Coleoptera</taxon>
        <taxon>Polyphaga</taxon>
        <taxon>Scarabaeiformia</taxon>
        <taxon>Scarabaeidae</taxon>
        <taxon>Rutelinae</taxon>
        <taxon>Popillia</taxon>
    </lineage>
</organism>
<evidence type="ECO:0008006" key="4">
    <source>
        <dbReference type="Google" id="ProtNLM"/>
    </source>
</evidence>
<reference evidence="1 3" key="2">
    <citation type="journal article" date="2024" name="BMC Genomics">
        <title>De novo assembly and annotation of Popillia japonica's genome with initial clues to its potential as an invasive pest.</title>
        <authorList>
            <person name="Cucini C."/>
            <person name="Boschi S."/>
            <person name="Funari R."/>
            <person name="Cardaioli E."/>
            <person name="Iannotti N."/>
            <person name="Marturano G."/>
            <person name="Paoli F."/>
            <person name="Bruttini M."/>
            <person name="Carapelli A."/>
            <person name="Frati F."/>
            <person name="Nardi F."/>
        </authorList>
    </citation>
    <scope>NUCLEOTIDE SEQUENCE [LARGE SCALE GENOMIC DNA]</scope>
    <source>
        <strain evidence="1">DMR45628</strain>
    </source>
</reference>
<sequence length="120" mass="13898">MDLLAYAESLCPSLVGNAFNGFDGECALAERTVRKCFDRFKFGYFFLEDQKRSTKRQLTETGTKSKSTIHDHIVKLGYINRLDVWISQRFNREASAVLHSFYDQKEETPCFKQLLTGDEK</sequence>
<dbReference type="EMBL" id="JASPKY010000709">
    <property type="protein sequence ID" value="KAK9686397.1"/>
    <property type="molecule type" value="Genomic_DNA"/>
</dbReference>
<reference evidence="1" key="1">
    <citation type="submission" date="2023-05" db="EMBL/GenBank/DDBJ databases">
        <authorList>
            <person name="Nardi F."/>
            <person name="Carapelli A."/>
            <person name="Cucini C."/>
        </authorList>
    </citation>
    <scope>NUCLEOTIDE SEQUENCE</scope>
    <source>
        <strain evidence="1">DMR45628</strain>
        <tissue evidence="1">Testes</tissue>
    </source>
</reference>
<dbReference type="AlphaFoldDB" id="A0AAW1IAL1"/>